<keyword evidence="1" id="KW-0812">Transmembrane</keyword>
<evidence type="ECO:0000313" key="2">
    <source>
        <dbReference type="EMBL" id="QCD86816.1"/>
    </source>
</evidence>
<gene>
    <name evidence="2" type="ORF">DEO72_LG3g1342</name>
</gene>
<sequence>MLCFHYHECYHDEEDADLIQAKRCSCWSKVDRDSRRSIVAVMAVVSLTVVALVRYAAMEMNVDHGSALVHFLAMWSWWLLRWWFSRFHGRCSRWLKARRDGNVLWLPVREKLWSRSGDSGSIVASDDPDGG</sequence>
<keyword evidence="1" id="KW-1133">Transmembrane helix</keyword>
<organism evidence="2 3">
    <name type="scientific">Vigna unguiculata</name>
    <name type="common">Cowpea</name>
    <dbReference type="NCBI Taxonomy" id="3917"/>
    <lineage>
        <taxon>Eukaryota</taxon>
        <taxon>Viridiplantae</taxon>
        <taxon>Streptophyta</taxon>
        <taxon>Embryophyta</taxon>
        <taxon>Tracheophyta</taxon>
        <taxon>Spermatophyta</taxon>
        <taxon>Magnoliopsida</taxon>
        <taxon>eudicotyledons</taxon>
        <taxon>Gunneridae</taxon>
        <taxon>Pentapetalae</taxon>
        <taxon>rosids</taxon>
        <taxon>fabids</taxon>
        <taxon>Fabales</taxon>
        <taxon>Fabaceae</taxon>
        <taxon>Papilionoideae</taxon>
        <taxon>50 kb inversion clade</taxon>
        <taxon>NPAAA clade</taxon>
        <taxon>indigoferoid/millettioid clade</taxon>
        <taxon>Phaseoleae</taxon>
        <taxon>Vigna</taxon>
    </lineage>
</organism>
<proteinExistence type="predicted"/>
<dbReference type="Proteomes" id="UP000501690">
    <property type="component" value="Linkage Group LG3"/>
</dbReference>
<keyword evidence="1" id="KW-0472">Membrane</keyword>
<evidence type="ECO:0000256" key="1">
    <source>
        <dbReference type="SAM" id="Phobius"/>
    </source>
</evidence>
<protein>
    <submittedName>
        <fullName evidence="2">Uncharacterized protein</fullName>
    </submittedName>
</protein>
<feature type="transmembrane region" description="Helical" evidence="1">
    <location>
        <begin position="64"/>
        <end position="84"/>
    </location>
</feature>
<dbReference type="EMBL" id="CP039347">
    <property type="protein sequence ID" value="QCD86816.1"/>
    <property type="molecule type" value="Genomic_DNA"/>
</dbReference>
<name>A0A4D6LEH3_VIGUN</name>
<keyword evidence="3" id="KW-1185">Reference proteome</keyword>
<accession>A0A4D6LEH3</accession>
<reference evidence="2 3" key="1">
    <citation type="submission" date="2019-04" db="EMBL/GenBank/DDBJ databases">
        <title>An improved genome assembly and genetic linkage map for asparagus bean, Vigna unguiculata ssp. sesquipedialis.</title>
        <authorList>
            <person name="Xia Q."/>
            <person name="Zhang R."/>
            <person name="Dong Y."/>
        </authorList>
    </citation>
    <scope>NUCLEOTIDE SEQUENCE [LARGE SCALE GENOMIC DNA]</scope>
    <source>
        <tissue evidence="2">Leaf</tissue>
    </source>
</reference>
<dbReference type="AlphaFoldDB" id="A0A4D6LEH3"/>
<feature type="transmembrane region" description="Helical" evidence="1">
    <location>
        <begin position="38"/>
        <end position="58"/>
    </location>
</feature>
<evidence type="ECO:0000313" key="3">
    <source>
        <dbReference type="Proteomes" id="UP000501690"/>
    </source>
</evidence>